<dbReference type="SMART" id="SM00086">
    <property type="entry name" value="PAC"/>
    <property type="match status" value="3"/>
</dbReference>
<dbReference type="Pfam" id="PF00990">
    <property type="entry name" value="GGDEF"/>
    <property type="match status" value="1"/>
</dbReference>
<dbReference type="Gene3D" id="3.30.70.270">
    <property type="match status" value="1"/>
</dbReference>
<dbReference type="InterPro" id="IPR000160">
    <property type="entry name" value="GGDEF_dom"/>
</dbReference>
<dbReference type="Pfam" id="PF08447">
    <property type="entry name" value="PAS_3"/>
    <property type="match status" value="1"/>
</dbReference>
<dbReference type="CDD" id="cd01949">
    <property type="entry name" value="GGDEF"/>
    <property type="match status" value="1"/>
</dbReference>
<dbReference type="InterPro" id="IPR000014">
    <property type="entry name" value="PAS"/>
</dbReference>
<dbReference type="InterPro" id="IPR043128">
    <property type="entry name" value="Rev_trsase/Diguanyl_cyclase"/>
</dbReference>
<dbReference type="NCBIfam" id="TIGR00229">
    <property type="entry name" value="sensory_box"/>
    <property type="match status" value="3"/>
</dbReference>
<dbReference type="Pfam" id="PF08448">
    <property type="entry name" value="PAS_4"/>
    <property type="match status" value="1"/>
</dbReference>
<proteinExistence type="predicted"/>
<dbReference type="CDD" id="cd00130">
    <property type="entry name" value="PAS"/>
    <property type="match status" value="3"/>
</dbReference>
<dbReference type="EMBL" id="JBHTKJ010000073">
    <property type="protein sequence ID" value="MFD1040574.1"/>
    <property type="molecule type" value="Genomic_DNA"/>
</dbReference>
<keyword evidence="4" id="KW-0548">Nucleotidyltransferase</keyword>
<protein>
    <submittedName>
        <fullName evidence="4">Diguanylate cyclase domain-containing protein</fullName>
        <ecNumber evidence="4">2.7.7.65</ecNumber>
    </submittedName>
</protein>
<feature type="domain" description="GGDEF" evidence="3">
    <location>
        <begin position="422"/>
        <end position="556"/>
    </location>
</feature>
<dbReference type="InterPro" id="IPR052163">
    <property type="entry name" value="DGC-Regulatory_Protein"/>
</dbReference>
<dbReference type="PROSITE" id="PS50887">
    <property type="entry name" value="GGDEF"/>
    <property type="match status" value="1"/>
</dbReference>
<dbReference type="Pfam" id="PF13426">
    <property type="entry name" value="PAS_9"/>
    <property type="match status" value="1"/>
</dbReference>
<dbReference type="RefSeq" id="WP_390364769.1">
    <property type="nucleotide sequence ID" value="NZ_JBHTKJ010000073.1"/>
</dbReference>
<dbReference type="Proteomes" id="UP001597040">
    <property type="component" value="Unassembled WGS sequence"/>
</dbReference>
<dbReference type="SMART" id="SM00091">
    <property type="entry name" value="PAS"/>
    <property type="match status" value="2"/>
</dbReference>
<keyword evidence="5" id="KW-1185">Reference proteome</keyword>
<dbReference type="InterPro" id="IPR029787">
    <property type="entry name" value="Nucleotide_cyclase"/>
</dbReference>
<dbReference type="NCBIfam" id="TIGR00254">
    <property type="entry name" value="GGDEF"/>
    <property type="match status" value="1"/>
</dbReference>
<dbReference type="SMART" id="SM00267">
    <property type="entry name" value="GGDEF"/>
    <property type="match status" value="1"/>
</dbReference>
<dbReference type="GO" id="GO:0052621">
    <property type="term" value="F:diguanylate cyclase activity"/>
    <property type="evidence" value="ECO:0007669"/>
    <property type="project" value="UniProtKB-EC"/>
</dbReference>
<dbReference type="PANTHER" id="PTHR46663">
    <property type="entry name" value="DIGUANYLATE CYCLASE DGCT-RELATED"/>
    <property type="match status" value="1"/>
</dbReference>
<organism evidence="4 5">
    <name type="scientific">Virgibacillus byunsanensis</name>
    <dbReference type="NCBI Taxonomy" id="570945"/>
    <lineage>
        <taxon>Bacteria</taxon>
        <taxon>Bacillati</taxon>
        <taxon>Bacillota</taxon>
        <taxon>Bacilli</taxon>
        <taxon>Bacillales</taxon>
        <taxon>Bacillaceae</taxon>
        <taxon>Virgibacillus</taxon>
    </lineage>
</organism>
<dbReference type="InterPro" id="IPR001610">
    <property type="entry name" value="PAC"/>
</dbReference>
<name>A0ABW3LT94_9BACI</name>
<dbReference type="SUPFAM" id="SSF55785">
    <property type="entry name" value="PYP-like sensor domain (PAS domain)"/>
    <property type="match status" value="3"/>
</dbReference>
<evidence type="ECO:0000259" key="1">
    <source>
        <dbReference type="PROSITE" id="PS50112"/>
    </source>
</evidence>
<evidence type="ECO:0000259" key="3">
    <source>
        <dbReference type="PROSITE" id="PS50887"/>
    </source>
</evidence>
<sequence>MDSDKGFFLNKVLMNGIKEMVFVISVDKDSNFFYKFLNQTVLERTILTKDVIGKSIQEVYPKKIADHLIEKYTEVLKTQESLTYEDIYESSYGTKHSETTLTPLYEEQDNGVYIVALVKDITKRKLTELKIQQSRDALDINKQKYRSLFDYNLDGILSIDLNGNILNGNKAVETVFGCKAEEFIDRPYSKLITSQNLEEAEQSFKDALNGKPKSRQLTILHSSGETIEVIMKFTPIIVNEEIVGIYGIFKDINEQIKLGRKYKESEDLSRIITENSNDLITIINSDYEIVYVSPSYKKVLAFDDTEYIRNSFLHNVHQEDANAIQESFVTSIKNHQPWKEQFRQMHGNGDWIWSELHGSPVYDEKDRFVHMVVVSRNITLRKDYELKLQYMAYHDPLTELPNRRLFMDQLTLQLQKVMETDDRLALIMMDLDEFKKINDKFGHDMGDKVIQEFGKRINEIIRDEDMLARLGGDEFIVLLPDISSSEDVEELAKRIIDNMNEPWCVDGQVVVTTTSMGIVISPPQKSITPNDICKYADKALYNAKEDGKNNYKVYDFQEVEA</sequence>
<dbReference type="PROSITE" id="PS50113">
    <property type="entry name" value="PAC"/>
    <property type="match status" value="1"/>
</dbReference>
<evidence type="ECO:0000313" key="4">
    <source>
        <dbReference type="EMBL" id="MFD1040574.1"/>
    </source>
</evidence>
<dbReference type="InterPro" id="IPR013655">
    <property type="entry name" value="PAS_fold_3"/>
</dbReference>
<dbReference type="InterPro" id="IPR000700">
    <property type="entry name" value="PAS-assoc_C"/>
</dbReference>
<accession>A0ABW3LT94</accession>
<feature type="domain" description="PAS" evidence="1">
    <location>
        <begin position="265"/>
        <end position="335"/>
    </location>
</feature>
<gene>
    <name evidence="4" type="ORF">ACFQ3N_19540</name>
</gene>
<feature type="domain" description="PAS" evidence="1">
    <location>
        <begin position="141"/>
        <end position="211"/>
    </location>
</feature>
<dbReference type="SUPFAM" id="SSF55073">
    <property type="entry name" value="Nucleotide cyclase"/>
    <property type="match status" value="1"/>
</dbReference>
<dbReference type="InterPro" id="IPR013656">
    <property type="entry name" value="PAS_4"/>
</dbReference>
<dbReference type="Gene3D" id="3.30.450.20">
    <property type="entry name" value="PAS domain"/>
    <property type="match status" value="3"/>
</dbReference>
<dbReference type="InterPro" id="IPR035965">
    <property type="entry name" value="PAS-like_dom_sf"/>
</dbReference>
<feature type="domain" description="PAC" evidence="2">
    <location>
        <begin position="338"/>
        <end position="390"/>
    </location>
</feature>
<keyword evidence="4" id="KW-0808">Transferase</keyword>
<dbReference type="EC" id="2.7.7.65" evidence="4"/>
<dbReference type="PROSITE" id="PS50112">
    <property type="entry name" value="PAS"/>
    <property type="match status" value="2"/>
</dbReference>
<dbReference type="PANTHER" id="PTHR46663:SF3">
    <property type="entry name" value="SLL0267 PROTEIN"/>
    <property type="match status" value="1"/>
</dbReference>
<evidence type="ECO:0000313" key="5">
    <source>
        <dbReference type="Proteomes" id="UP001597040"/>
    </source>
</evidence>
<comment type="caution">
    <text evidence="4">The sequence shown here is derived from an EMBL/GenBank/DDBJ whole genome shotgun (WGS) entry which is preliminary data.</text>
</comment>
<evidence type="ECO:0000259" key="2">
    <source>
        <dbReference type="PROSITE" id="PS50113"/>
    </source>
</evidence>
<reference evidence="5" key="1">
    <citation type="journal article" date="2019" name="Int. J. Syst. Evol. Microbiol.">
        <title>The Global Catalogue of Microorganisms (GCM) 10K type strain sequencing project: providing services to taxonomists for standard genome sequencing and annotation.</title>
        <authorList>
            <consortium name="The Broad Institute Genomics Platform"/>
            <consortium name="The Broad Institute Genome Sequencing Center for Infectious Disease"/>
            <person name="Wu L."/>
            <person name="Ma J."/>
        </authorList>
    </citation>
    <scope>NUCLEOTIDE SEQUENCE [LARGE SCALE GENOMIC DNA]</scope>
    <source>
        <strain evidence="5">CCUG 56754</strain>
    </source>
</reference>